<keyword evidence="2" id="KW-0472">Membrane</keyword>
<dbReference type="RefSeq" id="YP_010248871.1">
    <property type="nucleotide sequence ID" value="NC_060329.1"/>
</dbReference>
<keyword evidence="2" id="KW-0812">Transmembrane</keyword>
<feature type="transmembrane region" description="Helical" evidence="2">
    <location>
        <begin position="17"/>
        <end position="34"/>
    </location>
</feature>
<proteinExistence type="predicted"/>
<dbReference type="AlphaFoldDB" id="A0A8A9WED9"/>
<gene>
    <name evidence="3" type="primary">orf192</name>
</gene>
<evidence type="ECO:0000256" key="2">
    <source>
        <dbReference type="SAM" id="Phobius"/>
    </source>
</evidence>
<protein>
    <submittedName>
        <fullName evidence="3">Uncharacterized protein</fullName>
    </submittedName>
</protein>
<keyword evidence="2" id="KW-1133">Transmembrane helix</keyword>
<reference evidence="3" key="1">
    <citation type="submission" date="2021-02" db="EMBL/GenBank/DDBJ databases">
        <authorList>
            <person name="Yu H."/>
            <person name="He Y."/>
            <person name="Yang F."/>
        </authorList>
    </citation>
    <scope>NUCLEOTIDE SEQUENCE</scope>
</reference>
<keyword evidence="3" id="KW-0496">Mitochondrion</keyword>
<accession>A0A8A9WED9</accession>
<feature type="region of interest" description="Disordered" evidence="1">
    <location>
        <begin position="70"/>
        <end position="105"/>
    </location>
</feature>
<evidence type="ECO:0000313" key="3">
    <source>
        <dbReference type="EMBL" id="QTT58150.1"/>
    </source>
</evidence>
<feature type="compositionally biased region" description="Gly residues" evidence="1">
    <location>
        <begin position="70"/>
        <end position="103"/>
    </location>
</feature>
<geneLocation type="mitochondrion" evidence="3"/>
<organism evidence="3">
    <name type="scientific">Macrophomina phaseolina</name>
    <dbReference type="NCBI Taxonomy" id="35725"/>
    <lineage>
        <taxon>Eukaryota</taxon>
        <taxon>Fungi</taxon>
        <taxon>Dikarya</taxon>
        <taxon>Ascomycota</taxon>
        <taxon>Pezizomycotina</taxon>
        <taxon>Dothideomycetes</taxon>
        <taxon>Dothideomycetes incertae sedis</taxon>
        <taxon>Botryosphaeriales</taxon>
        <taxon>Botryosphaeriaceae</taxon>
        <taxon>Macrophomina</taxon>
    </lineage>
</organism>
<name>A0A8A9WED9_9PEZI</name>
<sequence>MYVTLSFKFYTLSNRNLLIHLISISIYIISICLFKEFITHLYEISLSIWWTDELDSSFLNMDSGSTSGGNYGRGYSNPGGGNNPEGGYPNTGGGHYPGGGGWPNDGKDLPNSSQGVIFHLINQVAIYDPSGDVAPMDNSDLVKLITHRSREYMARSGVVKTLVTSIFGGDNITNNAAKSLLYQFIEQHNTLN</sequence>
<dbReference type="EMBL" id="MW557546">
    <property type="protein sequence ID" value="QTT58150.1"/>
    <property type="molecule type" value="Genomic_DNA"/>
</dbReference>
<dbReference type="GeneID" id="70588242"/>
<evidence type="ECO:0000256" key="1">
    <source>
        <dbReference type="SAM" id="MobiDB-lite"/>
    </source>
</evidence>